<dbReference type="Proteomes" id="UP001065613">
    <property type="component" value="Chromosome"/>
</dbReference>
<reference evidence="1" key="1">
    <citation type="submission" date="2021-04" db="EMBL/GenBank/DDBJ databases">
        <title>Genome sequence of Woronichinia naegeliana from Washington state freshwater lake bloom.</title>
        <authorList>
            <person name="Dreher T.W."/>
        </authorList>
    </citation>
    <scope>NUCLEOTIDE SEQUENCE</scope>
    <source>
        <strain evidence="1">WA131</strain>
    </source>
</reference>
<protein>
    <submittedName>
        <fullName evidence="1">Uncharacterized protein</fullName>
    </submittedName>
</protein>
<dbReference type="EMBL" id="CP073041">
    <property type="protein sequence ID" value="UXE64424.1"/>
    <property type="molecule type" value="Genomic_DNA"/>
</dbReference>
<dbReference type="Gene3D" id="2.60.120.620">
    <property type="entry name" value="q2cbj1_9rhob like domain"/>
    <property type="match status" value="1"/>
</dbReference>
<organism evidence="1">
    <name type="scientific">Woronichinia naegeliana WA131</name>
    <dbReference type="NCBI Taxonomy" id="2824559"/>
    <lineage>
        <taxon>Bacteria</taxon>
        <taxon>Bacillati</taxon>
        <taxon>Cyanobacteriota</taxon>
        <taxon>Cyanophyceae</taxon>
        <taxon>Synechococcales</taxon>
        <taxon>Coelosphaeriaceae</taxon>
        <taxon>Woronichinia</taxon>
    </lineage>
</organism>
<dbReference type="KEGG" id="wna:KA717_19255"/>
<proteinExistence type="predicted"/>
<gene>
    <name evidence="1" type="ORF">KA717_19255</name>
</gene>
<dbReference type="AlphaFoldDB" id="A0A977L2L3"/>
<name>A0A977L2L3_9CYAN</name>
<evidence type="ECO:0000313" key="1">
    <source>
        <dbReference type="EMBL" id="UXE64424.1"/>
    </source>
</evidence>
<sequence length="106" mass="12611">MTIEVPMRFESESLLWVVNDIYSEQECANFVKFIESSSPKLATNNPLYRNQDRVIIDDPEMAQELFRRLKLHLPPKMGDLKLIRLNERLRMYRYKVGQSFTPHLLP</sequence>
<accession>A0A977L2L3</accession>